<evidence type="ECO:0000256" key="8">
    <source>
        <dbReference type="ARBA" id="ARBA00022771"/>
    </source>
</evidence>
<evidence type="ECO:0000259" key="18">
    <source>
        <dbReference type="PROSITE" id="PS50893"/>
    </source>
</evidence>
<keyword evidence="20" id="KW-1185">Reference proteome</keyword>
<keyword evidence="12" id="KW-0238">DNA-binding</keyword>
<reference evidence="19 20" key="1">
    <citation type="submission" date="2017-06" db="EMBL/GenBank/DDBJ databases">
        <authorList>
            <person name="Kim H.J."/>
            <person name="Triplett B.A."/>
        </authorList>
    </citation>
    <scope>NUCLEOTIDE SEQUENCE [LARGE SCALE GENOMIC DNA]</scope>
    <source>
        <strain evidence="19 20">CGMCC 4.5593</strain>
    </source>
</reference>
<evidence type="ECO:0000256" key="3">
    <source>
        <dbReference type="ARBA" id="ARBA00022723"/>
    </source>
</evidence>
<keyword evidence="7" id="KW-0228">DNA excision</keyword>
<evidence type="ECO:0000313" key="19">
    <source>
        <dbReference type="EMBL" id="SNT47702.1"/>
    </source>
</evidence>
<keyword evidence="11" id="KW-0267">Excision nuclease</keyword>
<dbReference type="RefSeq" id="WP_089250453.1">
    <property type="nucleotide sequence ID" value="NZ_FZPH01000007.1"/>
</dbReference>
<evidence type="ECO:0000256" key="1">
    <source>
        <dbReference type="ARBA" id="ARBA00004496"/>
    </source>
</evidence>
<evidence type="ECO:0000256" key="2">
    <source>
        <dbReference type="ARBA" id="ARBA00022490"/>
    </source>
</evidence>
<keyword evidence="6" id="KW-0227">DNA damage</keyword>
<evidence type="ECO:0000256" key="17">
    <source>
        <dbReference type="SAM" id="MobiDB-lite"/>
    </source>
</evidence>
<comment type="similarity">
    <text evidence="14">Belongs to the ABC transporter superfamily. UvrA family.</text>
</comment>
<dbReference type="InterPro" id="IPR003593">
    <property type="entry name" value="AAA+_ATPase"/>
</dbReference>
<evidence type="ECO:0000256" key="11">
    <source>
        <dbReference type="ARBA" id="ARBA00022881"/>
    </source>
</evidence>
<keyword evidence="9" id="KW-0862">Zinc</keyword>
<evidence type="ECO:0000256" key="7">
    <source>
        <dbReference type="ARBA" id="ARBA00022769"/>
    </source>
</evidence>
<dbReference type="Gene3D" id="3.40.50.300">
    <property type="entry name" value="P-loop containing nucleotide triphosphate hydrolases"/>
    <property type="match status" value="2"/>
</dbReference>
<dbReference type="PROSITE" id="PS50893">
    <property type="entry name" value="ABC_TRANSPORTER_2"/>
    <property type="match status" value="1"/>
</dbReference>
<dbReference type="InterPro" id="IPR027417">
    <property type="entry name" value="P-loop_NTPase"/>
</dbReference>
<dbReference type="GO" id="GO:0003677">
    <property type="term" value="F:DNA binding"/>
    <property type="evidence" value="ECO:0007669"/>
    <property type="project" value="UniProtKB-KW"/>
</dbReference>
<dbReference type="GO" id="GO:0008270">
    <property type="term" value="F:zinc ion binding"/>
    <property type="evidence" value="ECO:0007669"/>
    <property type="project" value="UniProtKB-KW"/>
</dbReference>
<evidence type="ECO:0000256" key="10">
    <source>
        <dbReference type="ARBA" id="ARBA00022840"/>
    </source>
</evidence>
<keyword evidence="4" id="KW-0677">Repeat</keyword>
<dbReference type="GO" id="GO:0006281">
    <property type="term" value="P:DNA repair"/>
    <property type="evidence" value="ECO:0007669"/>
    <property type="project" value="UniProtKB-KW"/>
</dbReference>
<evidence type="ECO:0000256" key="5">
    <source>
        <dbReference type="ARBA" id="ARBA00022741"/>
    </source>
</evidence>
<dbReference type="Gene3D" id="1.10.8.280">
    <property type="entry name" value="ABC transporter ATPase domain-like"/>
    <property type="match status" value="1"/>
</dbReference>
<feature type="region of interest" description="Disordered" evidence="17">
    <location>
        <begin position="794"/>
        <end position="826"/>
    </location>
</feature>
<protein>
    <recommendedName>
        <fullName evidence="15">UvrABC system protein A</fullName>
    </recommendedName>
    <alternativeName>
        <fullName evidence="16">Excinuclease ABC subunit A</fullName>
    </alternativeName>
</protein>
<dbReference type="AlphaFoldDB" id="A0A239MZS7"/>
<evidence type="ECO:0000313" key="20">
    <source>
        <dbReference type="Proteomes" id="UP000198362"/>
    </source>
</evidence>
<organism evidence="19 20">
    <name type="scientific">Asanoa hainanensis</name>
    <dbReference type="NCBI Taxonomy" id="560556"/>
    <lineage>
        <taxon>Bacteria</taxon>
        <taxon>Bacillati</taxon>
        <taxon>Actinomycetota</taxon>
        <taxon>Actinomycetes</taxon>
        <taxon>Micromonosporales</taxon>
        <taxon>Micromonosporaceae</taxon>
        <taxon>Asanoa</taxon>
    </lineage>
</organism>
<comment type="subcellular location">
    <subcellularLocation>
        <location evidence="1">Cytoplasm</location>
    </subcellularLocation>
</comment>
<dbReference type="PANTHER" id="PTHR43152:SF3">
    <property type="entry name" value="UVRABC SYSTEM PROTEIN A"/>
    <property type="match status" value="1"/>
</dbReference>
<dbReference type="Gene3D" id="1.20.1580.10">
    <property type="entry name" value="ABC transporter ATPase like domain"/>
    <property type="match status" value="2"/>
</dbReference>
<keyword evidence="8" id="KW-0863">Zinc-finger</keyword>
<keyword evidence="3" id="KW-0479">Metal-binding</keyword>
<evidence type="ECO:0000256" key="12">
    <source>
        <dbReference type="ARBA" id="ARBA00023125"/>
    </source>
</evidence>
<keyword evidence="13" id="KW-0234">DNA repair</keyword>
<keyword evidence="2" id="KW-0963">Cytoplasm</keyword>
<sequence length="826" mass="88306">MKIAPPPDTLPRAIQARGVRHNTLRDLDVDVPLWRTVVIAGVSGSGKTSLAMGTLYAEGLHRFLEGLSTYSRRRLTQDQRPDVDRIDHLPPALALRQRPPTPGRRSTVGTMSEVLNVLRLIMSRLGTHRCPNGHPVPPSVATQAMEIVCPVGGERFEAPGAESFAFNSIGACPGCNGIGTRYDVDPETLVPDPTKTIAEGAVLPWNVGGRRLSMYAAGELGVRLDVPYNKLTRKEKDQVLHGKPVKQPVVLSGRNRRTVRLNVTYDNAITAAQKSEKSKYLVSHTCPVCHGARLRPEALRSTLNGRNLAQISALDLDHLVAFAHDLPPLMPPELDRLTTGLIGELLGAIGPLLDLGLGYLGLDRAGATLSTGERQRIELTSTVRANTTGMLYVLDEPSVGLHPSNVEGLRKTIAALAGNGNTVVIVEHDLDLIRSADWVIELGPGAGRLGGAIVAEGTPDQIQKSRRSIVGPFLSGGPAVDRPPRPLPRERATIAVRRLYNLRNVTAGFPVNRLTALAGPSGAGKTALVLDSLIPAARARLADKDLPEHVKSLSLGSIRQVVEIDATPIGLNARSTPSTYSGAFDAIRAYFGAHSGLAAGHFSFNTKAGQCPTCRGIGSIDLDVQYLPDINVECPTCHGARFNPETLAVRVDGLTIADVLQLTVREALDRYADVPTIARPLRPIVDVGLGYLRLGEPTPSLSGGESQRLRIAARLRSSQHDVLYVLDEPSTGLHPVDIRTLVGVFDRLLADGATIVVIDHDLDILAAADHVIDMGPSGGPDGGRIIARGTPSEIAADPHSVTGPWLASHLDGRTRRRASGQRSPAM</sequence>
<gene>
    <name evidence="19" type="ORF">SAMN05421812_10712</name>
</gene>
<dbReference type="GO" id="GO:0004518">
    <property type="term" value="F:nuclease activity"/>
    <property type="evidence" value="ECO:0007669"/>
    <property type="project" value="UniProtKB-KW"/>
</dbReference>
<dbReference type="InterPro" id="IPR003439">
    <property type="entry name" value="ABC_transporter-like_ATP-bd"/>
</dbReference>
<evidence type="ECO:0000256" key="4">
    <source>
        <dbReference type="ARBA" id="ARBA00022737"/>
    </source>
</evidence>
<keyword evidence="5" id="KW-0547">Nucleotide-binding</keyword>
<dbReference type="EMBL" id="FZPH01000007">
    <property type="protein sequence ID" value="SNT47702.1"/>
    <property type="molecule type" value="Genomic_DNA"/>
</dbReference>
<feature type="domain" description="ABC transporter" evidence="18">
    <location>
        <begin position="487"/>
        <end position="807"/>
    </location>
</feature>
<dbReference type="SMART" id="SM00382">
    <property type="entry name" value="AAA"/>
    <property type="match status" value="2"/>
</dbReference>
<dbReference type="Proteomes" id="UP000198362">
    <property type="component" value="Unassembled WGS sequence"/>
</dbReference>
<accession>A0A239MZS7</accession>
<dbReference type="SUPFAM" id="SSF52540">
    <property type="entry name" value="P-loop containing nucleoside triphosphate hydrolases"/>
    <property type="match status" value="2"/>
</dbReference>
<evidence type="ECO:0000256" key="14">
    <source>
        <dbReference type="ARBA" id="ARBA00038000"/>
    </source>
</evidence>
<evidence type="ECO:0000256" key="13">
    <source>
        <dbReference type="ARBA" id="ARBA00023204"/>
    </source>
</evidence>
<proteinExistence type="inferred from homology"/>
<dbReference type="OrthoDB" id="9809851at2"/>
<evidence type="ECO:0000256" key="16">
    <source>
        <dbReference type="ARBA" id="ARBA00042156"/>
    </source>
</evidence>
<evidence type="ECO:0000256" key="9">
    <source>
        <dbReference type="ARBA" id="ARBA00022833"/>
    </source>
</evidence>
<name>A0A239MZS7_9ACTN</name>
<dbReference type="Pfam" id="PF17755">
    <property type="entry name" value="UvrA_DNA-bind"/>
    <property type="match status" value="1"/>
</dbReference>
<dbReference type="InterPro" id="IPR041552">
    <property type="entry name" value="UvrA_DNA-bd"/>
</dbReference>
<dbReference type="GO" id="GO:0005524">
    <property type="term" value="F:ATP binding"/>
    <property type="evidence" value="ECO:0007669"/>
    <property type="project" value="UniProtKB-KW"/>
</dbReference>
<dbReference type="GO" id="GO:0016887">
    <property type="term" value="F:ATP hydrolysis activity"/>
    <property type="evidence" value="ECO:0007669"/>
    <property type="project" value="InterPro"/>
</dbReference>
<keyword evidence="10" id="KW-0067">ATP-binding</keyword>
<evidence type="ECO:0000256" key="15">
    <source>
        <dbReference type="ARBA" id="ARBA00039316"/>
    </source>
</evidence>
<dbReference type="GO" id="GO:0005737">
    <property type="term" value="C:cytoplasm"/>
    <property type="evidence" value="ECO:0007669"/>
    <property type="project" value="UniProtKB-SubCell"/>
</dbReference>
<dbReference type="PANTHER" id="PTHR43152">
    <property type="entry name" value="UVRABC SYSTEM PROTEIN A"/>
    <property type="match status" value="1"/>
</dbReference>
<evidence type="ECO:0000256" key="6">
    <source>
        <dbReference type="ARBA" id="ARBA00022763"/>
    </source>
</evidence>